<keyword evidence="3" id="KW-1185">Reference proteome</keyword>
<feature type="chain" id="PRO_5001799934" description="Lipoprotein" evidence="1">
    <location>
        <begin position="22"/>
        <end position="162"/>
    </location>
</feature>
<keyword evidence="1" id="KW-0732">Signal</keyword>
<dbReference type="AlphaFoldDB" id="A0A085WS93"/>
<comment type="caution">
    <text evidence="2">The sequence shown here is derived from an EMBL/GenBank/DDBJ whole genome shotgun (WGS) entry which is preliminary data.</text>
</comment>
<dbReference type="EMBL" id="JMCB01000003">
    <property type="protein sequence ID" value="KFE70556.1"/>
    <property type="molecule type" value="Genomic_DNA"/>
</dbReference>
<protein>
    <recommendedName>
        <fullName evidence="4">Lipoprotein</fullName>
    </recommendedName>
</protein>
<feature type="signal peptide" evidence="1">
    <location>
        <begin position="1"/>
        <end position="21"/>
    </location>
</feature>
<accession>A0A085WS93</accession>
<dbReference type="PROSITE" id="PS51257">
    <property type="entry name" value="PROKAR_LIPOPROTEIN"/>
    <property type="match status" value="1"/>
</dbReference>
<organism evidence="2 3">
    <name type="scientific">Hyalangium minutum</name>
    <dbReference type="NCBI Taxonomy" id="394096"/>
    <lineage>
        <taxon>Bacteria</taxon>
        <taxon>Pseudomonadati</taxon>
        <taxon>Myxococcota</taxon>
        <taxon>Myxococcia</taxon>
        <taxon>Myxococcales</taxon>
        <taxon>Cystobacterineae</taxon>
        <taxon>Archangiaceae</taxon>
        <taxon>Hyalangium</taxon>
    </lineage>
</organism>
<proteinExistence type="predicted"/>
<evidence type="ECO:0000313" key="3">
    <source>
        <dbReference type="Proteomes" id="UP000028725"/>
    </source>
</evidence>
<gene>
    <name evidence="2" type="ORF">DB31_5598</name>
</gene>
<sequence length="162" mass="17383">MAMTSRVLGALSALALVFSCAAGSEPAAPQQPPASKEPARPVKIEIIEEEPLRGFLAQGGCVALGQVQRVEHFNAGTRGSRLRIHIEVEKQLEGSLPRQLSFLTWGVPGDVQVGQQLIFAVKPPAPQSPDALLQSFYGVPKGRGEEAVRAQREVLAKLKQAR</sequence>
<dbReference type="STRING" id="394096.DB31_5598"/>
<dbReference type="Proteomes" id="UP000028725">
    <property type="component" value="Unassembled WGS sequence"/>
</dbReference>
<evidence type="ECO:0008006" key="4">
    <source>
        <dbReference type="Google" id="ProtNLM"/>
    </source>
</evidence>
<evidence type="ECO:0000256" key="1">
    <source>
        <dbReference type="SAM" id="SignalP"/>
    </source>
</evidence>
<reference evidence="2 3" key="1">
    <citation type="submission" date="2014-04" db="EMBL/GenBank/DDBJ databases">
        <title>Genome assembly of Hyalangium minutum DSM 14724.</title>
        <authorList>
            <person name="Sharma G."/>
            <person name="Subramanian S."/>
        </authorList>
    </citation>
    <scope>NUCLEOTIDE SEQUENCE [LARGE SCALE GENOMIC DNA]</scope>
    <source>
        <strain evidence="2 3">DSM 14724</strain>
    </source>
</reference>
<dbReference type="RefSeq" id="WP_044185743.1">
    <property type="nucleotide sequence ID" value="NZ_JMCB01000003.1"/>
</dbReference>
<evidence type="ECO:0000313" key="2">
    <source>
        <dbReference type="EMBL" id="KFE70556.1"/>
    </source>
</evidence>
<name>A0A085WS93_9BACT</name>